<dbReference type="OMA" id="SEWIHEL"/>
<dbReference type="EMBL" id="DS985243">
    <property type="protein sequence ID" value="EDV26996.1"/>
    <property type="molecule type" value="Genomic_DNA"/>
</dbReference>
<dbReference type="Proteomes" id="UP000009022">
    <property type="component" value="Unassembled WGS sequence"/>
</dbReference>
<keyword evidence="1" id="KW-0175">Coiled coil</keyword>
<dbReference type="eggNOG" id="ENOG502QV3E">
    <property type="taxonomic scope" value="Eukaryota"/>
</dbReference>
<dbReference type="InterPro" id="IPR036465">
    <property type="entry name" value="vWFA_dom_sf"/>
</dbReference>
<feature type="region of interest" description="Disordered" evidence="2">
    <location>
        <begin position="694"/>
        <end position="720"/>
    </location>
</feature>
<dbReference type="OrthoDB" id="6241467at2759"/>
<dbReference type="Pfam" id="PF15057">
    <property type="entry name" value="DUF4537"/>
    <property type="match status" value="1"/>
</dbReference>
<name>B3RS57_TRIAD</name>
<evidence type="ECO:0000313" key="4">
    <source>
        <dbReference type="EMBL" id="EDV26996.1"/>
    </source>
</evidence>
<evidence type="ECO:0000256" key="2">
    <source>
        <dbReference type="SAM" id="MobiDB-lite"/>
    </source>
</evidence>
<reference evidence="4 5" key="1">
    <citation type="journal article" date="2008" name="Nature">
        <title>The Trichoplax genome and the nature of placozoans.</title>
        <authorList>
            <person name="Srivastava M."/>
            <person name="Begovic E."/>
            <person name="Chapman J."/>
            <person name="Putnam N.H."/>
            <person name="Hellsten U."/>
            <person name="Kawashima T."/>
            <person name="Kuo A."/>
            <person name="Mitros T."/>
            <person name="Salamov A."/>
            <person name="Carpenter M.L."/>
            <person name="Signorovitch A.Y."/>
            <person name="Moreno M.A."/>
            <person name="Kamm K."/>
            <person name="Grimwood J."/>
            <person name="Schmutz J."/>
            <person name="Shapiro H."/>
            <person name="Grigoriev I.V."/>
            <person name="Buss L.W."/>
            <person name="Schierwater B."/>
            <person name="Dellaporta S.L."/>
            <person name="Rokhsar D.S."/>
        </authorList>
    </citation>
    <scope>NUCLEOTIDE SEQUENCE [LARGE SCALE GENOMIC DNA]</scope>
    <source>
        <strain evidence="4 5">Grell-BS-1999</strain>
    </source>
</reference>
<dbReference type="AlphaFoldDB" id="B3RS57"/>
<evidence type="ECO:0000259" key="3">
    <source>
        <dbReference type="PROSITE" id="PS50234"/>
    </source>
</evidence>
<feature type="domain" description="VWFA" evidence="3">
    <location>
        <begin position="26"/>
        <end position="200"/>
    </location>
</feature>
<proteinExistence type="predicted"/>
<dbReference type="PANTHER" id="PTHR14343">
    <property type="entry name" value="VWFA DOMAIN-CONTAINING PROTEIN"/>
    <property type="match status" value="1"/>
</dbReference>
<evidence type="ECO:0000256" key="1">
    <source>
        <dbReference type="SAM" id="Coils"/>
    </source>
</evidence>
<dbReference type="SMART" id="SM00327">
    <property type="entry name" value="VWA"/>
    <property type="match status" value="1"/>
</dbReference>
<dbReference type="CTD" id="6752205"/>
<organism evidence="4 5">
    <name type="scientific">Trichoplax adhaerens</name>
    <name type="common">Trichoplax reptans</name>
    <dbReference type="NCBI Taxonomy" id="10228"/>
    <lineage>
        <taxon>Eukaryota</taxon>
        <taxon>Metazoa</taxon>
        <taxon>Placozoa</taxon>
        <taxon>Uniplacotomia</taxon>
        <taxon>Trichoplacea</taxon>
        <taxon>Trichoplacidae</taxon>
        <taxon>Trichoplax</taxon>
    </lineage>
</organism>
<feature type="coiled-coil region" evidence="1">
    <location>
        <begin position="873"/>
        <end position="913"/>
    </location>
</feature>
<evidence type="ECO:0000313" key="5">
    <source>
        <dbReference type="Proteomes" id="UP000009022"/>
    </source>
</evidence>
<keyword evidence="5" id="KW-1185">Reference proteome</keyword>
<dbReference type="Pfam" id="PF13768">
    <property type="entry name" value="VWA_3"/>
    <property type="match status" value="1"/>
</dbReference>
<dbReference type="InParanoid" id="B3RS57"/>
<dbReference type="RefSeq" id="XP_002110992.1">
    <property type="nucleotide sequence ID" value="XM_002110956.1"/>
</dbReference>
<dbReference type="KEGG" id="tad:TRIADDRAFT_54480"/>
<accession>B3RS57</accession>
<dbReference type="InterPro" id="IPR002035">
    <property type="entry name" value="VWF_A"/>
</dbReference>
<dbReference type="PANTHER" id="PTHR14343:SF5">
    <property type="entry name" value="DUF4537 DOMAIN-CONTAINING PROTEIN"/>
    <property type="match status" value="1"/>
</dbReference>
<dbReference type="HOGENOM" id="CLU_302546_0_0_1"/>
<feature type="coiled-coil region" evidence="1">
    <location>
        <begin position="793"/>
        <end position="826"/>
    </location>
</feature>
<dbReference type="InterPro" id="IPR032770">
    <property type="entry name" value="DUF4537"/>
</dbReference>
<protein>
    <recommendedName>
        <fullName evidence="3">VWFA domain-containing protein</fullName>
    </recommendedName>
</protein>
<sequence>MINSLAVKSDDEKEHPTMFGIIEEKNVVFVLDTSGSMYSYINSIKEHLIEALRILSSTDCLFNIIEFSADINKFAEWLIPCNQKSWDVAKAWITAITCKTTTNTLEAVKAAFEDDRTQAVYLVSDGSPNQGSDEVIEAVKKMKNKKPIHAFYLPSKTHNKKSDMEKASEFLSKLSRATKGSFRIVIFGDDNHIKSIKTVYAAQASREDQSTIRHIKRDKNTVHPICILSVNIPICIDKNSFEPKAPVSPNKPVKTSLKLRRSKLIMEMEKQGSDINQDKAYLASHGVPQLISSNTASNVPSSNISTLLQSQEVANSYTVNSDSVTPGLHSNNASQPNSSSKTRETIREDSNIDGIITSVRLQPENLSTIAGTILLNKKILCRSYADGHYYLGTVKKQVSQGQFLIDLILPKKKKLKSEQETNINDIIALNDAWRHPIKLGDKVLAPRKLGKYEYAPAVVLEGNDPRILTGKMSKSIEPMIVVFSSGLTKTIDSNSAVWISNALYEQLSMDQLVPNHLRGEMNKIIADSTDSNIAMQRPADFAPCNTYKSLYKDTYELMRPSTSHEIYSKRPFPPPGSQSFPDMTSTTYYGRSQSTTPTNHFNMNSYAQDLSPPSRDLPYHQLTSRIDEQIQTIERYLNALDPTGRRETNYYSSEEEDDLISSDPDILETMYDELGLNDDEEVIRTTSTYCKTKQKSKTKTQRPPWRSWYAAPSGTGPTERYQPKLLKEPRVNIPQPKSRGNFLDHIRMVNPDYPNWWKYQQKEIQQQRIKYEAPTLEDGLTNLKHQRYLKKEAQKVETKRLQHERQVQKEVEREQTQRAADELRRKHKLEKMAGFEQFDKQRKKYYEEMKNRLIDRRRKNYNKIRDLDDSRTLQKKEKEAKRLEYLKQQRNQREQLQIQQENEKVQRVQAIEENRLRRQYQREKIADERYIQAKELEYHKASAKLNAEVSRRKELIVNRLADEERRRQRFDVKREKAIKIKLELGY</sequence>
<gene>
    <name evidence="4" type="ORF">TRIADDRAFT_54480</name>
</gene>
<dbReference type="SUPFAM" id="SSF53300">
    <property type="entry name" value="vWA-like"/>
    <property type="match status" value="1"/>
</dbReference>
<dbReference type="PROSITE" id="PS50234">
    <property type="entry name" value="VWFA"/>
    <property type="match status" value="1"/>
</dbReference>
<feature type="region of interest" description="Disordered" evidence="2">
    <location>
        <begin position="319"/>
        <end position="346"/>
    </location>
</feature>
<dbReference type="GeneID" id="6752205"/>
<feature type="compositionally biased region" description="Polar residues" evidence="2">
    <location>
        <begin position="319"/>
        <end position="340"/>
    </location>
</feature>
<dbReference type="Gene3D" id="3.40.50.410">
    <property type="entry name" value="von Willebrand factor, type A domain"/>
    <property type="match status" value="1"/>
</dbReference>